<keyword evidence="1" id="KW-0812">Transmembrane</keyword>
<protein>
    <recommendedName>
        <fullName evidence="4">MRH domain-containing protein</fullName>
    </recommendedName>
</protein>
<dbReference type="Gene3D" id="2.70.130.10">
    <property type="entry name" value="Mannose-6-phosphate receptor binding domain"/>
    <property type="match status" value="2"/>
</dbReference>
<dbReference type="GO" id="GO:0000139">
    <property type="term" value="C:Golgi membrane"/>
    <property type="evidence" value="ECO:0007669"/>
    <property type="project" value="UniProtKB-SubCell"/>
</dbReference>
<dbReference type="PANTHER" id="PTHR15071">
    <property type="entry name" value="MANNOSE-6-PHOSPHATE RECEPTOR FAMILY MEMBER"/>
    <property type="match status" value="1"/>
</dbReference>
<accession>A2E4H8</accession>
<feature type="transmembrane region" description="Helical" evidence="1">
    <location>
        <begin position="926"/>
        <end position="949"/>
    </location>
</feature>
<dbReference type="Proteomes" id="UP000001542">
    <property type="component" value="Unassembled WGS sequence"/>
</dbReference>
<keyword evidence="1" id="KW-1133">Transmembrane helix</keyword>
<dbReference type="VEuPathDB" id="TrichDB:TVAGG3_1050350"/>
<dbReference type="InParanoid" id="A2E4H8"/>
<keyword evidence="1" id="KW-0472">Membrane</keyword>
<sequence>MNLWSLFIPFSSSKLIARGICSINIEGNAYDINSLGSVKSFTYEDSTYYFNLCGALKPSDIPGANESAFIGGNIMKKVGDKYYTTNFIGQFDFGEILPGVMYSADGEPRKENDEYKATDFDIFIKCDQNSESTEFGVSKWFADSTDHFTLNFTHKSGCKSEKPKPTPTPTFEPICDFQSRWDIDPNLGIDAHFGSVDGGPYGIITPISINDSKGILYYKPCGRMECPPQYTCEDSEYSSAFICPVDQSSRDCQNFGVQQHWKSAISLYSNKESDGLLITYENQYKSKLHITDTGILTYPEGHILIDEQATLEGDTILLNGKSHEADIVQLPIPQPTGEKCKLNTSLQEVTLNVDLSTLNGGENGHNRDVNVEGMVGINNATIYYQPCGALACPKSSECGGIEDSTLYFCFDEGRCRSYGIFENNLTFTLTDPTDLNKGFRVNYYGIHNMAQVVYKCDQSVGVDELRIDPTVRFNGTTLVLQVSTPNACSNTPTPQPTPVPWRLPKLQQLSPLPTPMKSPNPVNIIQNETHYLSADLNFFEDAILSKSGPIKYRSNSADFELRYNPWNILDCPREIGICPIGRNTANAYGCSKSDDDNSYCWPYGNIIYDAEARLYGQRLEDGLELRYNSEYDTNFKLLLQCDLKTPYNLITLDENKQIEYQVSSEGKSILAHGLAQNACPREFAYNRLPETPSPTPTPRTRRQECFKYASKPFYKKYMEIDLSKFKDHDEYVILRSSPAFIKAELQIDLDQPRSCKGDVCVGGGTTNIWKCITNEGQKKCYGVGDARISLDFYSTRDFLRGITVTYGGGYDNYSTRINFVCNESVPTDEVDFDDVGFEDDKVITLTAHTNAVCTKKYEGDVPTLCPDPYEPDVTPTPTPAPTPSSKISGGGIFLILVFIPLPIYFLIGVIFNLVVYHTVSIFHKNFWLEFVACVQTGFMFIVSCGRVTVVGSGKYEEV</sequence>
<dbReference type="AlphaFoldDB" id="A2E4H8"/>
<evidence type="ECO:0000313" key="2">
    <source>
        <dbReference type="EMBL" id="EAY12400.1"/>
    </source>
</evidence>
<reference evidence="2" key="2">
    <citation type="journal article" date="2007" name="Science">
        <title>Draft genome sequence of the sexually transmitted pathogen Trichomonas vaginalis.</title>
        <authorList>
            <person name="Carlton J.M."/>
            <person name="Hirt R.P."/>
            <person name="Silva J.C."/>
            <person name="Delcher A.L."/>
            <person name="Schatz M."/>
            <person name="Zhao Q."/>
            <person name="Wortman J.R."/>
            <person name="Bidwell S.L."/>
            <person name="Alsmark U.C.M."/>
            <person name="Besteiro S."/>
            <person name="Sicheritz-Ponten T."/>
            <person name="Noel C.J."/>
            <person name="Dacks J.B."/>
            <person name="Foster P.G."/>
            <person name="Simillion C."/>
            <person name="Van de Peer Y."/>
            <person name="Miranda-Saavedra D."/>
            <person name="Barton G.J."/>
            <person name="Westrop G.D."/>
            <person name="Mueller S."/>
            <person name="Dessi D."/>
            <person name="Fiori P.L."/>
            <person name="Ren Q."/>
            <person name="Paulsen I."/>
            <person name="Zhang H."/>
            <person name="Bastida-Corcuera F.D."/>
            <person name="Simoes-Barbosa A."/>
            <person name="Brown M.T."/>
            <person name="Hayes R.D."/>
            <person name="Mukherjee M."/>
            <person name="Okumura C.Y."/>
            <person name="Schneider R."/>
            <person name="Smith A.J."/>
            <person name="Vanacova S."/>
            <person name="Villalvazo M."/>
            <person name="Haas B.J."/>
            <person name="Pertea M."/>
            <person name="Feldblyum T.V."/>
            <person name="Utterback T.R."/>
            <person name="Shu C.L."/>
            <person name="Osoegawa K."/>
            <person name="de Jong P.J."/>
            <person name="Hrdy I."/>
            <person name="Horvathova L."/>
            <person name="Zubacova Z."/>
            <person name="Dolezal P."/>
            <person name="Malik S.B."/>
            <person name="Logsdon J.M. Jr."/>
            <person name="Henze K."/>
            <person name="Gupta A."/>
            <person name="Wang C.C."/>
            <person name="Dunne R.L."/>
            <person name="Upcroft J.A."/>
            <person name="Upcroft P."/>
            <person name="White O."/>
            <person name="Salzberg S.L."/>
            <person name="Tang P."/>
            <person name="Chiu C.-H."/>
            <person name="Lee Y.-S."/>
            <person name="Embley T.M."/>
            <person name="Coombs G.H."/>
            <person name="Mottram J.C."/>
            <person name="Tachezy J."/>
            <person name="Fraser-Liggett C.M."/>
            <person name="Johnson P.J."/>
        </authorList>
    </citation>
    <scope>NUCLEOTIDE SEQUENCE [LARGE SCALE GENOMIC DNA]</scope>
    <source>
        <strain evidence="2">G3</strain>
    </source>
</reference>
<dbReference type="EMBL" id="DS113302">
    <property type="protein sequence ID" value="EAY12400.1"/>
    <property type="molecule type" value="Genomic_DNA"/>
</dbReference>
<evidence type="ECO:0000313" key="3">
    <source>
        <dbReference type="Proteomes" id="UP000001542"/>
    </source>
</evidence>
<keyword evidence="3" id="KW-1185">Reference proteome</keyword>
<proteinExistence type="predicted"/>
<feature type="transmembrane region" description="Helical" evidence="1">
    <location>
        <begin position="891"/>
        <end position="914"/>
    </location>
</feature>
<evidence type="ECO:0000256" key="1">
    <source>
        <dbReference type="SAM" id="Phobius"/>
    </source>
</evidence>
<dbReference type="RefSeq" id="XP_001324623.1">
    <property type="nucleotide sequence ID" value="XM_001324588.1"/>
</dbReference>
<dbReference type="KEGG" id="tva:4770365"/>
<dbReference type="VEuPathDB" id="TrichDB:TVAG_445110"/>
<evidence type="ECO:0008006" key="4">
    <source>
        <dbReference type="Google" id="ProtNLM"/>
    </source>
</evidence>
<dbReference type="OrthoDB" id="10560145at2759"/>
<dbReference type="PANTHER" id="PTHR15071:SF0">
    <property type="entry name" value="MANNOSE 6-PHOSPHATE RECEPTOR-LIKE PROTEIN 1"/>
    <property type="match status" value="1"/>
</dbReference>
<dbReference type="InterPro" id="IPR009011">
    <property type="entry name" value="Man6P_isomerase_rcpt-bd_dom_sf"/>
</dbReference>
<dbReference type="SUPFAM" id="SSF50911">
    <property type="entry name" value="Mannose 6-phosphate receptor domain"/>
    <property type="match status" value="1"/>
</dbReference>
<name>A2E4H8_TRIV3</name>
<organism evidence="2 3">
    <name type="scientific">Trichomonas vaginalis (strain ATCC PRA-98 / G3)</name>
    <dbReference type="NCBI Taxonomy" id="412133"/>
    <lineage>
        <taxon>Eukaryota</taxon>
        <taxon>Metamonada</taxon>
        <taxon>Parabasalia</taxon>
        <taxon>Trichomonadida</taxon>
        <taxon>Trichomonadidae</taxon>
        <taxon>Trichomonas</taxon>
    </lineage>
</organism>
<reference evidence="2" key="1">
    <citation type="submission" date="2006-10" db="EMBL/GenBank/DDBJ databases">
        <authorList>
            <person name="Amadeo P."/>
            <person name="Zhao Q."/>
            <person name="Wortman J."/>
            <person name="Fraser-Liggett C."/>
            <person name="Carlton J."/>
        </authorList>
    </citation>
    <scope>NUCLEOTIDE SEQUENCE</scope>
    <source>
        <strain evidence="2">G3</strain>
    </source>
</reference>
<gene>
    <name evidence="2" type="ORF">TVAG_445110</name>
</gene>